<dbReference type="CDD" id="cd02513">
    <property type="entry name" value="CMP-NeuAc_Synthase"/>
    <property type="match status" value="1"/>
</dbReference>
<dbReference type="OrthoDB" id="9805604at2"/>
<dbReference type="RefSeq" id="WP_003388315.1">
    <property type="nucleotide sequence ID" value="NZ_APBN01000004.1"/>
</dbReference>
<dbReference type="GO" id="GO:0008781">
    <property type="term" value="F:N-acylneuraminate cytidylyltransferase activity"/>
    <property type="evidence" value="ECO:0007669"/>
    <property type="project" value="TreeGrafter"/>
</dbReference>
<organism evidence="1 2">
    <name type="scientific">Brevibacillus borstelensis AK1</name>
    <dbReference type="NCBI Taxonomy" id="1300222"/>
    <lineage>
        <taxon>Bacteria</taxon>
        <taxon>Bacillati</taxon>
        <taxon>Bacillota</taxon>
        <taxon>Bacilli</taxon>
        <taxon>Bacillales</taxon>
        <taxon>Paenibacillaceae</taxon>
        <taxon>Brevibacillus</taxon>
    </lineage>
</organism>
<keyword evidence="2" id="KW-1185">Reference proteome</keyword>
<keyword evidence="1" id="KW-0808">Transferase</keyword>
<dbReference type="Pfam" id="PF02348">
    <property type="entry name" value="CTP_transf_3"/>
    <property type="match status" value="1"/>
</dbReference>
<evidence type="ECO:0000313" key="2">
    <source>
        <dbReference type="Proteomes" id="UP000012081"/>
    </source>
</evidence>
<dbReference type="Gene3D" id="3.90.550.10">
    <property type="entry name" value="Spore Coat Polysaccharide Biosynthesis Protein SpsA, Chain A"/>
    <property type="match status" value="1"/>
</dbReference>
<accession>M8E9S6</accession>
<comment type="caution">
    <text evidence="1">The sequence shown here is derived from an EMBL/GenBank/DDBJ whole genome shotgun (WGS) entry which is preliminary data.</text>
</comment>
<dbReference type="EMBL" id="APBN01000004">
    <property type="protein sequence ID" value="EMT52250.1"/>
    <property type="molecule type" value="Genomic_DNA"/>
</dbReference>
<dbReference type="PANTHER" id="PTHR21485:SF6">
    <property type="entry name" value="N-ACYLNEURAMINATE CYTIDYLYLTRANSFERASE-RELATED"/>
    <property type="match status" value="1"/>
</dbReference>
<dbReference type="Proteomes" id="UP000012081">
    <property type="component" value="Unassembled WGS sequence"/>
</dbReference>
<dbReference type="InterPro" id="IPR050793">
    <property type="entry name" value="CMP-NeuNAc_synthase"/>
</dbReference>
<dbReference type="InterPro" id="IPR003329">
    <property type="entry name" value="Cytidylyl_trans"/>
</dbReference>
<dbReference type="AlphaFoldDB" id="M8E9S6"/>
<name>M8E9S6_9BACL</name>
<dbReference type="PATRIC" id="fig|1300222.3.peg.2371"/>
<evidence type="ECO:0000313" key="1">
    <source>
        <dbReference type="EMBL" id="EMT52250.1"/>
    </source>
</evidence>
<dbReference type="InterPro" id="IPR029044">
    <property type="entry name" value="Nucleotide-diphossugar_trans"/>
</dbReference>
<gene>
    <name evidence="1" type="ORF">I532_11374</name>
</gene>
<proteinExistence type="predicted"/>
<keyword evidence="1" id="KW-0548">Nucleotidyltransferase</keyword>
<reference evidence="1 2" key="1">
    <citation type="submission" date="2013-03" db="EMBL/GenBank/DDBJ databases">
        <title>Assembly of a new bacterial strain Brevibacillus borstelensis AK1.</title>
        <authorList>
            <person name="Rajan I."/>
            <person name="PoliReddy D."/>
            <person name="Sugumar T."/>
            <person name="Rathinam K."/>
            <person name="Alqarawi S."/>
            <person name="Khalil A.B."/>
            <person name="Sivakumar N."/>
        </authorList>
    </citation>
    <scope>NUCLEOTIDE SEQUENCE [LARGE SCALE GENOMIC DNA]</scope>
    <source>
        <strain evidence="1 2">AK1</strain>
    </source>
</reference>
<dbReference type="PANTHER" id="PTHR21485">
    <property type="entry name" value="HAD SUPERFAMILY MEMBERS CMAS AND KDSC"/>
    <property type="match status" value="1"/>
</dbReference>
<dbReference type="STRING" id="1300222.I532_11374"/>
<sequence length="249" mass="27997">MGSFEAKTVSRYFDQIAKNRILAIIPARGGSKGVHRKNIRKLLGKPLINYTIEAAAQCPLIDRCIVSTEDQEIKQFSLEAGAEVIDRPIELATDTASSEDVVRHVLEDCLKKGELPEFFVLLQPTSPLRDEKVLTDCIESSLKAKSRCTISVTEVEHHPYKAFYAENGMLTPLKDRQSLSKPRQQLPHVVRQNGAIYFLESASFLEQNSFYIEPALPFYMDADASIDIDHERDFLLCEALLLNKATKGI</sequence>
<protein>
    <submittedName>
        <fullName evidence="1">N-acylneuraminate cytidylyltransferase</fullName>
    </submittedName>
</protein>
<dbReference type="SUPFAM" id="SSF53448">
    <property type="entry name" value="Nucleotide-diphospho-sugar transferases"/>
    <property type="match status" value="1"/>
</dbReference>